<reference evidence="4" key="1">
    <citation type="journal article" date="2020" name="mSystems">
        <title>Genome- and Community-Level Interaction Insights into Carbon Utilization and Element Cycling Functions of Hydrothermarchaeota in Hydrothermal Sediment.</title>
        <authorList>
            <person name="Zhou Z."/>
            <person name="Liu Y."/>
            <person name="Xu W."/>
            <person name="Pan J."/>
            <person name="Luo Z.H."/>
            <person name="Li M."/>
        </authorList>
    </citation>
    <scope>NUCLEOTIDE SEQUENCE [LARGE SCALE GENOMIC DNA]</scope>
    <source>
        <strain evidence="4">HyVt-527</strain>
    </source>
</reference>
<dbReference type="Proteomes" id="UP000886124">
    <property type="component" value="Unassembled WGS sequence"/>
</dbReference>
<feature type="domain" description="LytR/CpsA/Psr regulator C-terminal" evidence="3">
    <location>
        <begin position="103"/>
        <end position="199"/>
    </location>
</feature>
<comment type="caution">
    <text evidence="4">The sequence shown here is derived from an EMBL/GenBank/DDBJ whole genome shotgun (WGS) entry which is preliminary data.</text>
</comment>
<dbReference type="InterPro" id="IPR027381">
    <property type="entry name" value="LytR/CpsA/Psr_C"/>
</dbReference>
<feature type="compositionally biased region" description="Polar residues" evidence="1">
    <location>
        <begin position="8"/>
        <end position="23"/>
    </location>
</feature>
<dbReference type="AlphaFoldDB" id="A0A7V5PQZ6"/>
<dbReference type="EMBL" id="DROD01000673">
    <property type="protein sequence ID" value="HHJ53632.1"/>
    <property type="molecule type" value="Genomic_DNA"/>
</dbReference>
<keyword evidence="2" id="KW-0472">Membrane</keyword>
<gene>
    <name evidence="4" type="ORF">ENJ89_10590</name>
</gene>
<keyword evidence="2" id="KW-0812">Transmembrane</keyword>
<feature type="region of interest" description="Disordered" evidence="1">
    <location>
        <begin position="1"/>
        <end position="25"/>
    </location>
</feature>
<protein>
    <submittedName>
        <fullName evidence="4">LytR family transcriptional regulator</fullName>
    </submittedName>
</protein>
<evidence type="ECO:0000313" key="4">
    <source>
        <dbReference type="EMBL" id="HHJ53632.1"/>
    </source>
</evidence>
<sequence length="207" mass="23297">MRHRRRLSSQTLKRQKSATQTIQRPEKSGSGVKTFLKVIFYLLVIALIGVFVYKKVLPKYLENKENISRLQSKPTQSEKPKIPVLEKPAAKGKPKLTPIQKKIQVEVLNGCGEQGIAKILSDKLIAHNYDVVNSGNYLENGKTNFNVAKTRLIDQINTSENLVNTQELAKLLGVDRSQIESFENPSPIADITIIIGKDYKSLPIFKK</sequence>
<dbReference type="Gene3D" id="3.30.70.2390">
    <property type="match status" value="1"/>
</dbReference>
<feature type="transmembrane region" description="Helical" evidence="2">
    <location>
        <begin position="34"/>
        <end position="53"/>
    </location>
</feature>
<organism evidence="4">
    <name type="scientific">Caldithrix abyssi</name>
    <dbReference type="NCBI Taxonomy" id="187145"/>
    <lineage>
        <taxon>Bacteria</taxon>
        <taxon>Pseudomonadati</taxon>
        <taxon>Calditrichota</taxon>
        <taxon>Calditrichia</taxon>
        <taxon>Calditrichales</taxon>
        <taxon>Calditrichaceae</taxon>
        <taxon>Caldithrix</taxon>
    </lineage>
</organism>
<evidence type="ECO:0000256" key="1">
    <source>
        <dbReference type="SAM" id="MobiDB-lite"/>
    </source>
</evidence>
<keyword evidence="2" id="KW-1133">Transmembrane helix</keyword>
<evidence type="ECO:0000256" key="2">
    <source>
        <dbReference type="SAM" id="Phobius"/>
    </source>
</evidence>
<feature type="region of interest" description="Disordered" evidence="1">
    <location>
        <begin position="70"/>
        <end position="89"/>
    </location>
</feature>
<dbReference type="Pfam" id="PF13399">
    <property type="entry name" value="LytR_C"/>
    <property type="match status" value="1"/>
</dbReference>
<proteinExistence type="predicted"/>
<accession>A0A7V5PQZ6</accession>
<name>A0A7V5PQZ6_CALAY</name>
<evidence type="ECO:0000259" key="3">
    <source>
        <dbReference type="Pfam" id="PF13399"/>
    </source>
</evidence>